<dbReference type="KEGG" id="bvz:BRAD3257_4493"/>
<reference evidence="1 2" key="1">
    <citation type="submission" date="2018-03" db="EMBL/GenBank/DDBJ databases">
        <authorList>
            <person name="Gully D."/>
        </authorList>
    </citation>
    <scope>NUCLEOTIDE SEQUENCE [LARGE SCALE GENOMIC DNA]</scope>
    <source>
        <strain evidence="1">ORS3257</strain>
    </source>
</reference>
<evidence type="ECO:0000313" key="1">
    <source>
        <dbReference type="EMBL" id="SPP95478.1"/>
    </source>
</evidence>
<sequence length="104" mass="11626">MATNRRWGVSGNCFGKWSGAVTCAGIMLVGAGGAEVSATPLTPFRYEAQAQRHCPHDRVVWLDFRKGIYYRKGQKRYGQGFDGSFVCLREAGDSFYRRSLLGLR</sequence>
<evidence type="ECO:0000313" key="2">
    <source>
        <dbReference type="Proteomes" id="UP000246085"/>
    </source>
</evidence>
<accession>A0A2U3Q293</accession>
<dbReference type="AlphaFoldDB" id="A0A2U3Q293"/>
<dbReference type="EMBL" id="LS398110">
    <property type="protein sequence ID" value="SPP95478.1"/>
    <property type="molecule type" value="Genomic_DNA"/>
</dbReference>
<name>A0A2U3Q293_9BRAD</name>
<gene>
    <name evidence="1" type="ORF">BRAD3257_4493</name>
</gene>
<protein>
    <submittedName>
        <fullName evidence="1">Uncharacterized protein</fullName>
    </submittedName>
</protein>
<organism evidence="1 2">
    <name type="scientific">Bradyrhizobium vignae</name>
    <dbReference type="NCBI Taxonomy" id="1549949"/>
    <lineage>
        <taxon>Bacteria</taxon>
        <taxon>Pseudomonadati</taxon>
        <taxon>Pseudomonadota</taxon>
        <taxon>Alphaproteobacteria</taxon>
        <taxon>Hyphomicrobiales</taxon>
        <taxon>Nitrobacteraceae</taxon>
        <taxon>Bradyrhizobium</taxon>
    </lineage>
</organism>
<dbReference type="Proteomes" id="UP000246085">
    <property type="component" value="Chromosome BRAD3257"/>
</dbReference>
<dbReference type="RefSeq" id="WP_376707307.1">
    <property type="nucleotide sequence ID" value="NZ_JAGIKT010000060.1"/>
</dbReference>
<proteinExistence type="predicted"/>